<keyword evidence="9" id="KW-1185">Reference proteome</keyword>
<dbReference type="FunFam" id="3.40.50.300:FF:000006">
    <property type="entry name" value="DNA-binding transcriptional regulator NtrC"/>
    <property type="match status" value="1"/>
</dbReference>
<evidence type="ECO:0000313" key="8">
    <source>
        <dbReference type="EMBL" id="PWV65525.1"/>
    </source>
</evidence>
<dbReference type="InterPro" id="IPR002078">
    <property type="entry name" value="Sigma_54_int"/>
</dbReference>
<dbReference type="GO" id="GO:0006355">
    <property type="term" value="P:regulation of DNA-templated transcription"/>
    <property type="evidence" value="ECO:0007669"/>
    <property type="project" value="InterPro"/>
</dbReference>
<dbReference type="Gene3D" id="3.30.450.40">
    <property type="match status" value="1"/>
</dbReference>
<dbReference type="InterPro" id="IPR003593">
    <property type="entry name" value="AAA+_ATPase"/>
</dbReference>
<dbReference type="SUPFAM" id="SSF52540">
    <property type="entry name" value="P-loop containing nucleoside triphosphate hydrolases"/>
    <property type="match status" value="1"/>
</dbReference>
<dbReference type="PROSITE" id="PS00676">
    <property type="entry name" value="SIGMA54_INTERACT_2"/>
    <property type="match status" value="1"/>
</dbReference>
<dbReference type="Pfam" id="PF02954">
    <property type="entry name" value="HTH_8"/>
    <property type="match status" value="1"/>
</dbReference>
<accession>A0A317MZ70</accession>
<dbReference type="InterPro" id="IPR058031">
    <property type="entry name" value="AAA_lid_NorR"/>
</dbReference>
<dbReference type="SUPFAM" id="SSF46689">
    <property type="entry name" value="Homeodomain-like"/>
    <property type="match status" value="1"/>
</dbReference>
<dbReference type="PANTHER" id="PTHR32071">
    <property type="entry name" value="TRANSCRIPTIONAL REGULATORY PROTEIN"/>
    <property type="match status" value="1"/>
</dbReference>
<comment type="caution">
    <text evidence="8">The sequence shown here is derived from an EMBL/GenBank/DDBJ whole genome shotgun (WGS) entry which is preliminary data.</text>
</comment>
<dbReference type="InterPro" id="IPR027417">
    <property type="entry name" value="P-loop_NTPase"/>
</dbReference>
<dbReference type="InterPro" id="IPR002197">
    <property type="entry name" value="HTH_Fis"/>
</dbReference>
<reference evidence="8 9" key="1">
    <citation type="submission" date="2018-05" db="EMBL/GenBank/DDBJ databases">
        <title>Genomic Encyclopedia of Type Strains, Phase IV (KMG-IV): sequencing the most valuable type-strain genomes for metagenomic binning, comparative biology and taxonomic classification.</title>
        <authorList>
            <person name="Goeker M."/>
        </authorList>
    </citation>
    <scope>NUCLEOTIDE SEQUENCE [LARGE SCALE GENOMIC DNA]</scope>
    <source>
        <strain evidence="8 9">DSM 23606</strain>
    </source>
</reference>
<feature type="domain" description="Sigma-54 factor interaction" evidence="7">
    <location>
        <begin position="345"/>
        <end position="575"/>
    </location>
</feature>
<protein>
    <submittedName>
        <fullName evidence="8">Transcriptional regulator of acetoin/glycerol metabolism</fullName>
    </submittedName>
</protein>
<dbReference type="GO" id="GO:0043565">
    <property type="term" value="F:sequence-specific DNA binding"/>
    <property type="evidence" value="ECO:0007669"/>
    <property type="project" value="InterPro"/>
</dbReference>
<keyword evidence="5" id="KW-0804">Transcription</keyword>
<evidence type="ECO:0000313" key="9">
    <source>
        <dbReference type="Proteomes" id="UP000246569"/>
    </source>
</evidence>
<evidence type="ECO:0000256" key="6">
    <source>
        <dbReference type="SAM" id="MobiDB-lite"/>
    </source>
</evidence>
<dbReference type="RefSeq" id="WP_246004477.1">
    <property type="nucleotide sequence ID" value="NZ_QGTJ01000001.1"/>
</dbReference>
<dbReference type="SMART" id="SM00382">
    <property type="entry name" value="AAA"/>
    <property type="match status" value="1"/>
</dbReference>
<dbReference type="AlphaFoldDB" id="A0A317MZ70"/>
<dbReference type="PROSITE" id="PS50045">
    <property type="entry name" value="SIGMA54_INTERACT_4"/>
    <property type="match status" value="1"/>
</dbReference>
<dbReference type="Pfam" id="PF25601">
    <property type="entry name" value="AAA_lid_14"/>
    <property type="match status" value="1"/>
</dbReference>
<dbReference type="PANTHER" id="PTHR32071:SF81">
    <property type="entry name" value="PROPIONATE CATABOLISM OPERON REGULATORY PROTEIN"/>
    <property type="match status" value="1"/>
</dbReference>
<sequence>MVEPILRLARASEPHHHRKVMEAWQRFVTDGVLPPRSIRTLVEESWSRCAGQGVDPTRRAAPVQPTEDALSRLCERNRDFIVAARQVCAQAREFLAESGTIMVVTDAEGVILHVEGDPSTVDAAQEIQLAPGGNWDEGVAGTNAIGTALAARQPVQIHAAEHFCEGIKRWTCSATVIEDPFDRGVLGAIDISGLRSTYDPHCLALAVTTASRIAERLMRLALERRAKLLDATLLRFVGGTRDGLIVFDDRGRLVKVNEYAGPALLARGVQAEGPEGPIIASLRDNRLVDAAGRPLDTVRPEWTETVLDGREALGTLVIIPQPGPPRRTTTSPPAQTPRHPGFEAILAASPAMAEQVERARRLAGLPVPVLLLGETGTGKEVFARAIHAASAFRDGPFIALNCGGLPRELLASELFGYAEGAFTGARRGGLSGKIEAADGGTLFLDEIGEMPADLQPHFLRVLQEGEFYRLGETTPRKVRFRLLAATHRDLRREVAEERFRMDLFYRLSVMTLTLPALRERRADIVPLARHFMQQAAITYGIAPKPLAAELCTALVEHDWPGNARELRNAVEAMLLMSSGPALTLADLPAEYHSHPTLPAVGHDAVPAPANDAVRLEDAERQAIVAAIERAGGNLTQVARTLGIAKSTLYVKLKKFDIGR</sequence>
<dbReference type="PROSITE" id="PS00675">
    <property type="entry name" value="SIGMA54_INTERACT_1"/>
    <property type="match status" value="1"/>
</dbReference>
<organism evidence="8 9">
    <name type="scientific">Plasticicumulans acidivorans</name>
    <dbReference type="NCBI Taxonomy" id="886464"/>
    <lineage>
        <taxon>Bacteria</taxon>
        <taxon>Pseudomonadati</taxon>
        <taxon>Pseudomonadota</taxon>
        <taxon>Gammaproteobacteria</taxon>
        <taxon>Candidatus Competibacteraceae</taxon>
        <taxon>Plasticicumulans</taxon>
    </lineage>
</organism>
<dbReference type="Pfam" id="PF01590">
    <property type="entry name" value="GAF"/>
    <property type="match status" value="1"/>
</dbReference>
<keyword evidence="1" id="KW-0547">Nucleotide-binding</keyword>
<evidence type="ECO:0000256" key="4">
    <source>
        <dbReference type="ARBA" id="ARBA00023125"/>
    </source>
</evidence>
<keyword evidence="3" id="KW-0805">Transcription regulation</keyword>
<dbReference type="Pfam" id="PF00158">
    <property type="entry name" value="Sigma54_activat"/>
    <property type="match status" value="1"/>
</dbReference>
<dbReference type="InterPro" id="IPR029016">
    <property type="entry name" value="GAF-like_dom_sf"/>
</dbReference>
<dbReference type="PRINTS" id="PR01590">
    <property type="entry name" value="HTHFIS"/>
</dbReference>
<name>A0A317MZ70_9GAMM</name>
<gene>
    <name evidence="8" type="ORF">C7443_1018</name>
</gene>
<dbReference type="CDD" id="cd00009">
    <property type="entry name" value="AAA"/>
    <property type="match status" value="1"/>
</dbReference>
<evidence type="ECO:0000256" key="2">
    <source>
        <dbReference type="ARBA" id="ARBA00022840"/>
    </source>
</evidence>
<dbReference type="Gene3D" id="1.10.10.60">
    <property type="entry name" value="Homeodomain-like"/>
    <property type="match status" value="1"/>
</dbReference>
<feature type="region of interest" description="Disordered" evidence="6">
    <location>
        <begin position="318"/>
        <end position="338"/>
    </location>
</feature>
<dbReference type="InterPro" id="IPR025943">
    <property type="entry name" value="Sigma_54_int_dom_ATP-bd_2"/>
</dbReference>
<proteinExistence type="predicted"/>
<keyword evidence="2" id="KW-0067">ATP-binding</keyword>
<dbReference type="EMBL" id="QGTJ01000001">
    <property type="protein sequence ID" value="PWV65525.1"/>
    <property type="molecule type" value="Genomic_DNA"/>
</dbReference>
<dbReference type="Gene3D" id="1.10.8.60">
    <property type="match status" value="1"/>
</dbReference>
<dbReference type="Proteomes" id="UP000246569">
    <property type="component" value="Unassembled WGS sequence"/>
</dbReference>
<evidence type="ECO:0000256" key="1">
    <source>
        <dbReference type="ARBA" id="ARBA00022741"/>
    </source>
</evidence>
<evidence type="ECO:0000259" key="7">
    <source>
        <dbReference type="PROSITE" id="PS50045"/>
    </source>
</evidence>
<feature type="compositionally biased region" description="Low complexity" evidence="6">
    <location>
        <begin position="326"/>
        <end position="338"/>
    </location>
</feature>
<dbReference type="Gene3D" id="3.40.50.300">
    <property type="entry name" value="P-loop containing nucleotide triphosphate hydrolases"/>
    <property type="match status" value="1"/>
</dbReference>
<dbReference type="InterPro" id="IPR003018">
    <property type="entry name" value="GAF"/>
</dbReference>
<evidence type="ECO:0000256" key="5">
    <source>
        <dbReference type="ARBA" id="ARBA00023163"/>
    </source>
</evidence>
<dbReference type="InterPro" id="IPR009057">
    <property type="entry name" value="Homeodomain-like_sf"/>
</dbReference>
<dbReference type="GO" id="GO:0005524">
    <property type="term" value="F:ATP binding"/>
    <property type="evidence" value="ECO:0007669"/>
    <property type="project" value="UniProtKB-KW"/>
</dbReference>
<keyword evidence="4" id="KW-0238">DNA-binding</keyword>
<evidence type="ECO:0000256" key="3">
    <source>
        <dbReference type="ARBA" id="ARBA00023015"/>
    </source>
</evidence>
<dbReference type="InterPro" id="IPR025662">
    <property type="entry name" value="Sigma_54_int_dom_ATP-bd_1"/>
</dbReference>